<proteinExistence type="inferred from homology"/>
<comment type="similarity">
    <text evidence="1 3">Belongs to the type-B carboxylesterase/lipase family.</text>
</comment>
<dbReference type="Gene3D" id="3.40.50.1820">
    <property type="entry name" value="alpha/beta hydrolase"/>
    <property type="match status" value="1"/>
</dbReference>
<dbReference type="Proteomes" id="UP000578531">
    <property type="component" value="Unassembled WGS sequence"/>
</dbReference>
<dbReference type="SUPFAM" id="SSF53474">
    <property type="entry name" value="alpha/beta-Hydrolases"/>
    <property type="match status" value="1"/>
</dbReference>
<comment type="caution">
    <text evidence="5">The sequence shown here is derived from an EMBL/GenBank/DDBJ whole genome shotgun (WGS) entry which is preliminary data.</text>
</comment>
<dbReference type="AlphaFoldDB" id="A0A8H6L4Y3"/>
<evidence type="ECO:0000313" key="5">
    <source>
        <dbReference type="EMBL" id="KAF6235654.1"/>
    </source>
</evidence>
<dbReference type="InterPro" id="IPR019819">
    <property type="entry name" value="Carboxylesterase_B_CS"/>
</dbReference>
<dbReference type="PROSITE" id="PS00941">
    <property type="entry name" value="CARBOXYLESTERASE_B_2"/>
    <property type="match status" value="1"/>
</dbReference>
<gene>
    <name evidence="5" type="ORF">HO173_006337</name>
</gene>
<dbReference type="InterPro" id="IPR050309">
    <property type="entry name" value="Type-B_Carboxylest/Lipase"/>
</dbReference>
<evidence type="ECO:0000256" key="2">
    <source>
        <dbReference type="ARBA" id="ARBA00022801"/>
    </source>
</evidence>
<evidence type="ECO:0000256" key="1">
    <source>
        <dbReference type="ARBA" id="ARBA00005964"/>
    </source>
</evidence>
<keyword evidence="3" id="KW-0732">Signal</keyword>
<evidence type="ECO:0000259" key="4">
    <source>
        <dbReference type="Pfam" id="PF00135"/>
    </source>
</evidence>
<sequence length="562" mass="60010">MWKALNLALSGAALFSRLALSQSPSALPIVDLGYELHQASTFNSTGAFYNFSNIRYAQPPVGDLRFRAPVPPHGRNTTVDNGSVGRICPQANPAWELIAAVFDPDYLEGKPFNLSATVAGLANQSGSLPSLDPRTTEDCLFLDVVVPQNILKSASNSMNLTSGAPVLVWIYGGGYTAGDKSAHSPAGLIRASQVNDTQGIIFVAMNYRLGALGWLAGPTLQSDGTANAGLYDQRLALQWVQDNIHIFGGDPNRVTVIGESAGGGSIMHQITAFGGLKGPAPFQRAVLQSAAFQNIVSNLQQETTFDAFLSLLNVSTIEEARQLPSSALIKANIIQVANSSYGENSFGPVVDGLFAPAIPGKLLLQGSYDHSLTLMLGHNADEGLLFTNPAIGNDTTFNTYLLSAFLTINPSVADYIENVLYPPTMPGTLGTTGYSDETGRVDLIISESTFTCNTFYLDKAFGNQTYAYQFSVPPALHGQDVAYTFFNGPSSSVVSVPIAVALQEYITSFAINGGQPSGPSLPMFPIYSNASDIIDLNATSITEIMDPIANSRCDWWQKELYV</sequence>
<keyword evidence="2 3" id="KW-0378">Hydrolase</keyword>
<dbReference type="GeneID" id="59287998"/>
<feature type="signal peptide" evidence="3">
    <location>
        <begin position="1"/>
        <end position="21"/>
    </location>
</feature>
<protein>
    <recommendedName>
        <fullName evidence="3">Carboxylic ester hydrolase</fullName>
        <ecNumber evidence="3">3.1.1.-</ecNumber>
    </recommendedName>
</protein>
<dbReference type="EC" id="3.1.1.-" evidence="3"/>
<dbReference type="OrthoDB" id="408631at2759"/>
<dbReference type="FunFam" id="3.40.50.1820:FF:000499">
    <property type="entry name" value="Carboxylic ester hydrolase"/>
    <property type="match status" value="1"/>
</dbReference>
<dbReference type="Pfam" id="PF00135">
    <property type="entry name" value="COesterase"/>
    <property type="match status" value="1"/>
</dbReference>
<dbReference type="RefSeq" id="XP_037165022.1">
    <property type="nucleotide sequence ID" value="XM_037308248.1"/>
</dbReference>
<dbReference type="InterPro" id="IPR029058">
    <property type="entry name" value="AB_hydrolase_fold"/>
</dbReference>
<dbReference type="InterPro" id="IPR002018">
    <property type="entry name" value="CarbesteraseB"/>
</dbReference>
<name>A0A8H6L4Y3_9LECA</name>
<organism evidence="5 6">
    <name type="scientific">Letharia columbiana</name>
    <dbReference type="NCBI Taxonomy" id="112416"/>
    <lineage>
        <taxon>Eukaryota</taxon>
        <taxon>Fungi</taxon>
        <taxon>Dikarya</taxon>
        <taxon>Ascomycota</taxon>
        <taxon>Pezizomycotina</taxon>
        <taxon>Lecanoromycetes</taxon>
        <taxon>OSLEUM clade</taxon>
        <taxon>Lecanoromycetidae</taxon>
        <taxon>Lecanorales</taxon>
        <taxon>Lecanorineae</taxon>
        <taxon>Parmeliaceae</taxon>
        <taxon>Letharia</taxon>
    </lineage>
</organism>
<evidence type="ECO:0000256" key="3">
    <source>
        <dbReference type="RuleBase" id="RU361235"/>
    </source>
</evidence>
<dbReference type="InterPro" id="IPR019826">
    <property type="entry name" value="Carboxylesterase_B_AS"/>
</dbReference>
<dbReference type="EMBL" id="JACCJC010000024">
    <property type="protein sequence ID" value="KAF6235654.1"/>
    <property type="molecule type" value="Genomic_DNA"/>
</dbReference>
<feature type="domain" description="Carboxylesterase type B" evidence="4">
    <location>
        <begin position="43"/>
        <end position="554"/>
    </location>
</feature>
<accession>A0A8H6L4Y3</accession>
<dbReference type="PANTHER" id="PTHR11559">
    <property type="entry name" value="CARBOXYLESTERASE"/>
    <property type="match status" value="1"/>
</dbReference>
<feature type="chain" id="PRO_5034723380" description="Carboxylic ester hydrolase" evidence="3">
    <location>
        <begin position="22"/>
        <end position="562"/>
    </location>
</feature>
<dbReference type="GO" id="GO:0016787">
    <property type="term" value="F:hydrolase activity"/>
    <property type="evidence" value="ECO:0007669"/>
    <property type="project" value="UniProtKB-KW"/>
</dbReference>
<keyword evidence="6" id="KW-1185">Reference proteome</keyword>
<evidence type="ECO:0000313" key="6">
    <source>
        <dbReference type="Proteomes" id="UP000578531"/>
    </source>
</evidence>
<dbReference type="PROSITE" id="PS00122">
    <property type="entry name" value="CARBOXYLESTERASE_B_1"/>
    <property type="match status" value="1"/>
</dbReference>
<reference evidence="5 6" key="1">
    <citation type="journal article" date="2020" name="Genomics">
        <title>Complete, high-quality genomes from long-read metagenomic sequencing of two wolf lichen thalli reveals enigmatic genome architecture.</title>
        <authorList>
            <person name="McKenzie S.K."/>
            <person name="Walston R.F."/>
            <person name="Allen J.L."/>
        </authorList>
    </citation>
    <scope>NUCLEOTIDE SEQUENCE [LARGE SCALE GENOMIC DNA]</scope>
    <source>
        <strain evidence="5">WasteWater2</strain>
    </source>
</reference>